<protein>
    <recommendedName>
        <fullName evidence="5">UDP-N-acetylglucosamine 2-epimerase</fullName>
        <ecNumber evidence="4">5.1.3.14</ecNumber>
    </recommendedName>
</protein>
<dbReference type="NCBIfam" id="TIGR00236">
    <property type="entry name" value="wecB"/>
    <property type="match status" value="1"/>
</dbReference>
<organism evidence="8 9">
    <name type="scientific">Alteromonas mediterranea</name>
    <dbReference type="NCBI Taxonomy" id="314275"/>
    <lineage>
        <taxon>Bacteria</taxon>
        <taxon>Pseudomonadati</taxon>
        <taxon>Pseudomonadota</taxon>
        <taxon>Gammaproteobacteria</taxon>
        <taxon>Alteromonadales</taxon>
        <taxon>Alteromonadaceae</taxon>
        <taxon>Alteromonas/Salinimonas group</taxon>
        <taxon>Alteromonas</taxon>
    </lineage>
</organism>
<accession>A0AAC9NT10</accession>
<dbReference type="EC" id="5.1.3.14" evidence="4"/>
<dbReference type="CDD" id="cd03786">
    <property type="entry name" value="GTB_UDP-GlcNAc_2-Epimerase"/>
    <property type="match status" value="1"/>
</dbReference>
<dbReference type="PANTHER" id="PTHR43174:SF2">
    <property type="entry name" value="UDP-N-ACETYLGLUCOSAMINE 2-EPIMERASE"/>
    <property type="match status" value="1"/>
</dbReference>
<dbReference type="Pfam" id="PF02350">
    <property type="entry name" value="Epimerase_2"/>
    <property type="match status" value="1"/>
</dbReference>
<dbReference type="FunFam" id="3.40.50.2000:FF:000043">
    <property type="entry name" value="UDP-N-acetylglucosamine 2-epimerase"/>
    <property type="match status" value="1"/>
</dbReference>
<dbReference type="InterPro" id="IPR029767">
    <property type="entry name" value="WecB-like"/>
</dbReference>
<evidence type="ECO:0000256" key="6">
    <source>
        <dbReference type="RuleBase" id="RU003513"/>
    </source>
</evidence>
<dbReference type="Proteomes" id="UP000182101">
    <property type="component" value="Chromosome"/>
</dbReference>
<evidence type="ECO:0000256" key="4">
    <source>
        <dbReference type="ARBA" id="ARBA00038858"/>
    </source>
</evidence>
<proteinExistence type="inferred from homology"/>
<evidence type="ECO:0000256" key="5">
    <source>
        <dbReference type="ARBA" id="ARBA00074883"/>
    </source>
</evidence>
<sequence length="374" mass="41017">MKILTVFGTRPEAIKMAPLVHALAADTRFDSKVCVTAQHREMLDQVLELFDITPDYDLNLMKAGQTLPQVTSRILLELTPILKEYKPDAVLVHGDTATTFAASLAAYYEQIAVGHVEAGLRTGNIYSPWPEEANRKLTGALTKFHFAPTDTSKANLLAENVSEASISVTGNTVIDALLMVKNKLETDYKLAAKLASEFPFLEPDKKLVLVTGHRRESFGGGFERICEALVDVAKTHSDVQIVYPVHLNPNVQEPVNRLLAGVENIKLIEPQQYLPFVYLMNRAHFILTDSGGIQEEAPSLGKPVLVMRDTTERPEAVNAGTVKLVGTDKTKITQTLNDLLSDQEAYNAMSFAHNPYGDGNACARILDMLAGSKA</sequence>
<dbReference type="SUPFAM" id="SSF53756">
    <property type="entry name" value="UDP-Glycosyltransferase/glycogen phosphorylase"/>
    <property type="match status" value="1"/>
</dbReference>
<dbReference type="GO" id="GO:0008761">
    <property type="term" value="F:UDP-N-acetylglucosamine 2-epimerase activity"/>
    <property type="evidence" value="ECO:0007669"/>
    <property type="project" value="UniProtKB-EC"/>
</dbReference>
<evidence type="ECO:0000256" key="2">
    <source>
        <dbReference type="ARBA" id="ARBA00036080"/>
    </source>
</evidence>
<reference evidence="8 9" key="1">
    <citation type="submission" date="2016-11" db="EMBL/GenBank/DDBJ databases">
        <title>Networking in microbes: conjugative elements and plasmids in the genus Alteromonas.</title>
        <authorList>
            <person name="Lopez-Perez M."/>
            <person name="Ramon-Marco N."/>
            <person name="Rodriguez-Valera F."/>
        </authorList>
    </citation>
    <scope>NUCLEOTIDE SEQUENCE [LARGE SCALE GENOMIC DNA]</scope>
    <source>
        <strain evidence="8 9">CP48</strain>
    </source>
</reference>
<evidence type="ECO:0000313" key="8">
    <source>
        <dbReference type="EMBL" id="APD91171.1"/>
    </source>
</evidence>
<dbReference type="PANTHER" id="PTHR43174">
    <property type="entry name" value="UDP-N-ACETYLGLUCOSAMINE 2-EPIMERASE"/>
    <property type="match status" value="1"/>
</dbReference>
<dbReference type="Gene3D" id="3.40.50.2000">
    <property type="entry name" value="Glycogen Phosphorylase B"/>
    <property type="match status" value="2"/>
</dbReference>
<dbReference type="AlphaFoldDB" id="A0AAC9NT10"/>
<comment type="similarity">
    <text evidence="3 6">Belongs to the UDP-N-acetylglucosamine 2-epimerase family.</text>
</comment>
<evidence type="ECO:0000256" key="1">
    <source>
        <dbReference type="ARBA" id="ARBA00023235"/>
    </source>
</evidence>
<evidence type="ECO:0000313" key="9">
    <source>
        <dbReference type="Proteomes" id="UP000182101"/>
    </source>
</evidence>
<comment type="catalytic activity">
    <reaction evidence="2">
        <text>UDP-N-acetyl-alpha-D-glucosamine = UDP-N-acetyl-alpha-D-mannosamine</text>
        <dbReference type="Rhea" id="RHEA:17213"/>
        <dbReference type="ChEBI" id="CHEBI:57705"/>
        <dbReference type="ChEBI" id="CHEBI:68623"/>
        <dbReference type="EC" id="5.1.3.14"/>
    </reaction>
</comment>
<gene>
    <name evidence="8" type="ORF">BM524_15965</name>
</gene>
<dbReference type="InterPro" id="IPR003331">
    <property type="entry name" value="UDP_GlcNAc_Epimerase_2_dom"/>
</dbReference>
<name>A0AAC9NT10_9ALTE</name>
<evidence type="ECO:0000256" key="3">
    <source>
        <dbReference type="ARBA" id="ARBA00038209"/>
    </source>
</evidence>
<dbReference type="RefSeq" id="WP_071960046.1">
    <property type="nucleotide sequence ID" value="NZ_CP018024.1"/>
</dbReference>
<evidence type="ECO:0000259" key="7">
    <source>
        <dbReference type="Pfam" id="PF02350"/>
    </source>
</evidence>
<keyword evidence="1 6" id="KW-0413">Isomerase</keyword>
<feature type="domain" description="UDP-N-acetylglucosamine 2-epimerase" evidence="7">
    <location>
        <begin position="22"/>
        <end position="369"/>
    </location>
</feature>
<dbReference type="EMBL" id="CP018024">
    <property type="protein sequence ID" value="APD91171.1"/>
    <property type="molecule type" value="Genomic_DNA"/>
</dbReference>